<comment type="caution">
    <text evidence="1">The sequence shown here is derived from an EMBL/GenBank/DDBJ whole genome shotgun (WGS) entry which is preliminary data.</text>
</comment>
<accession>A0A2M8EYI1</accession>
<evidence type="ECO:0000313" key="2">
    <source>
        <dbReference type="Proteomes" id="UP000231383"/>
    </source>
</evidence>
<reference evidence="2" key="1">
    <citation type="submission" date="2017-09" db="EMBL/GenBank/DDBJ databases">
        <title>Depth-based differentiation of microbial function through sediment-hosted aquifers and enrichment of novel symbionts in the deep terrestrial subsurface.</title>
        <authorList>
            <person name="Probst A.J."/>
            <person name="Ladd B."/>
            <person name="Jarett J.K."/>
            <person name="Geller-Mcgrath D.E."/>
            <person name="Sieber C.M.K."/>
            <person name="Emerson J.B."/>
            <person name="Anantharaman K."/>
            <person name="Thomas B.C."/>
            <person name="Malmstrom R."/>
            <person name="Stieglmeier M."/>
            <person name="Klingl A."/>
            <person name="Woyke T."/>
            <person name="Ryan C.M."/>
            <person name="Banfield J.F."/>
        </authorList>
    </citation>
    <scope>NUCLEOTIDE SEQUENCE [LARGE SCALE GENOMIC DNA]</scope>
</reference>
<evidence type="ECO:0000313" key="1">
    <source>
        <dbReference type="EMBL" id="PJC31610.1"/>
    </source>
</evidence>
<dbReference type="AlphaFoldDB" id="A0A2M8EYI1"/>
<gene>
    <name evidence="1" type="ORF">CO051_04055</name>
</gene>
<dbReference type="Proteomes" id="UP000231383">
    <property type="component" value="Unassembled WGS sequence"/>
</dbReference>
<protein>
    <submittedName>
        <fullName evidence="1">Uncharacterized protein</fullName>
    </submittedName>
</protein>
<organism evidence="1 2">
    <name type="scientific">Candidatus Roizmanbacteria bacterium CG_4_9_14_0_2_um_filter_39_13</name>
    <dbReference type="NCBI Taxonomy" id="1974839"/>
    <lineage>
        <taxon>Bacteria</taxon>
        <taxon>Candidatus Roizmaniibacteriota</taxon>
    </lineage>
</organism>
<proteinExistence type="predicted"/>
<sequence>MDIYSSIVNTIIKQQTSIIGPIALSQAKMVAGIHFSDEGSADLQGDPKLVLDELVKKYEKLFGKASIEVCKDAVRELIPPVSPDILPDILK</sequence>
<dbReference type="EMBL" id="PFSC01000108">
    <property type="protein sequence ID" value="PJC31610.1"/>
    <property type="molecule type" value="Genomic_DNA"/>
</dbReference>
<name>A0A2M8EYI1_9BACT</name>